<dbReference type="InterPro" id="IPR013087">
    <property type="entry name" value="Znf_C2H2_type"/>
</dbReference>
<dbReference type="GO" id="GO:0000981">
    <property type="term" value="F:DNA-binding transcription factor activity, RNA polymerase II-specific"/>
    <property type="evidence" value="ECO:0007669"/>
    <property type="project" value="TreeGrafter"/>
</dbReference>
<dbReference type="PROSITE" id="PS50157">
    <property type="entry name" value="ZINC_FINGER_C2H2_2"/>
    <property type="match status" value="3"/>
</dbReference>
<evidence type="ECO:0000259" key="11">
    <source>
        <dbReference type="PROSITE" id="PS50157"/>
    </source>
</evidence>
<evidence type="ECO:0000256" key="2">
    <source>
        <dbReference type="ARBA" id="ARBA00022723"/>
    </source>
</evidence>
<evidence type="ECO:0000256" key="5">
    <source>
        <dbReference type="ARBA" id="ARBA00022833"/>
    </source>
</evidence>
<keyword evidence="7" id="KW-0804">Transcription</keyword>
<keyword evidence="4 9" id="KW-0863">Zinc-finger</keyword>
<accession>A0AAD1U6C4</accession>
<feature type="domain" description="C2H2-type" evidence="11">
    <location>
        <begin position="217"/>
        <end position="239"/>
    </location>
</feature>
<evidence type="ECO:0000256" key="1">
    <source>
        <dbReference type="ARBA" id="ARBA00004123"/>
    </source>
</evidence>
<dbReference type="Pfam" id="PF00096">
    <property type="entry name" value="zf-C2H2"/>
    <property type="match status" value="2"/>
</dbReference>
<dbReference type="PANTHER" id="PTHR23235:SF142">
    <property type="entry name" value="ZINC FINGER PROTEIN 384"/>
    <property type="match status" value="1"/>
</dbReference>
<proteinExistence type="predicted"/>
<evidence type="ECO:0000256" key="9">
    <source>
        <dbReference type="PROSITE-ProRule" id="PRU00042"/>
    </source>
</evidence>
<evidence type="ECO:0000256" key="10">
    <source>
        <dbReference type="SAM" id="MobiDB-lite"/>
    </source>
</evidence>
<keyword evidence="13" id="KW-1185">Reference proteome</keyword>
<dbReference type="GO" id="GO:0008270">
    <property type="term" value="F:zinc ion binding"/>
    <property type="evidence" value="ECO:0007669"/>
    <property type="project" value="UniProtKB-KW"/>
</dbReference>
<dbReference type="AlphaFoldDB" id="A0AAD1U6C4"/>
<feature type="region of interest" description="Disordered" evidence="10">
    <location>
        <begin position="139"/>
        <end position="161"/>
    </location>
</feature>
<evidence type="ECO:0000256" key="3">
    <source>
        <dbReference type="ARBA" id="ARBA00022737"/>
    </source>
</evidence>
<evidence type="ECO:0000256" key="4">
    <source>
        <dbReference type="ARBA" id="ARBA00022771"/>
    </source>
</evidence>
<dbReference type="SUPFAM" id="SSF57667">
    <property type="entry name" value="beta-beta-alpha zinc fingers"/>
    <property type="match status" value="2"/>
</dbReference>
<name>A0AAD1U6C4_EUPCR</name>
<dbReference type="EMBL" id="CAMPGE010002182">
    <property type="protein sequence ID" value="CAI2360984.1"/>
    <property type="molecule type" value="Genomic_DNA"/>
</dbReference>
<dbReference type="GO" id="GO:0000978">
    <property type="term" value="F:RNA polymerase II cis-regulatory region sequence-specific DNA binding"/>
    <property type="evidence" value="ECO:0007669"/>
    <property type="project" value="TreeGrafter"/>
</dbReference>
<dbReference type="PROSITE" id="PS00028">
    <property type="entry name" value="ZINC_FINGER_C2H2_1"/>
    <property type="match status" value="3"/>
</dbReference>
<keyword evidence="6" id="KW-0805">Transcription regulation</keyword>
<keyword evidence="8" id="KW-0539">Nucleus</keyword>
<comment type="caution">
    <text evidence="12">The sequence shown here is derived from an EMBL/GenBank/DDBJ whole genome shotgun (WGS) entry which is preliminary data.</text>
</comment>
<evidence type="ECO:0000313" key="12">
    <source>
        <dbReference type="EMBL" id="CAI2360984.1"/>
    </source>
</evidence>
<protein>
    <recommendedName>
        <fullName evidence="11">C2H2-type domain-containing protein</fullName>
    </recommendedName>
</protein>
<evidence type="ECO:0000313" key="13">
    <source>
        <dbReference type="Proteomes" id="UP001295684"/>
    </source>
</evidence>
<organism evidence="12 13">
    <name type="scientific">Euplotes crassus</name>
    <dbReference type="NCBI Taxonomy" id="5936"/>
    <lineage>
        <taxon>Eukaryota</taxon>
        <taxon>Sar</taxon>
        <taxon>Alveolata</taxon>
        <taxon>Ciliophora</taxon>
        <taxon>Intramacronucleata</taxon>
        <taxon>Spirotrichea</taxon>
        <taxon>Hypotrichia</taxon>
        <taxon>Euplotida</taxon>
        <taxon>Euplotidae</taxon>
        <taxon>Moneuplotes</taxon>
    </lineage>
</organism>
<evidence type="ECO:0000256" key="6">
    <source>
        <dbReference type="ARBA" id="ARBA00023015"/>
    </source>
</evidence>
<dbReference type="FunFam" id="3.30.160.60:FF:001289">
    <property type="entry name" value="Zinc finger protein 574"/>
    <property type="match status" value="1"/>
</dbReference>
<dbReference type="InterPro" id="IPR036236">
    <property type="entry name" value="Znf_C2H2_sf"/>
</dbReference>
<keyword evidence="3" id="KW-0677">Repeat</keyword>
<feature type="domain" description="C2H2-type" evidence="11">
    <location>
        <begin position="250"/>
        <end position="273"/>
    </location>
</feature>
<reference evidence="12" key="1">
    <citation type="submission" date="2023-07" db="EMBL/GenBank/DDBJ databases">
        <authorList>
            <consortium name="AG Swart"/>
            <person name="Singh M."/>
            <person name="Singh A."/>
            <person name="Seah K."/>
            <person name="Emmerich C."/>
        </authorList>
    </citation>
    <scope>NUCLEOTIDE SEQUENCE</scope>
    <source>
        <strain evidence="12">DP1</strain>
    </source>
</reference>
<comment type="subcellular location">
    <subcellularLocation>
        <location evidence="1">Nucleus</location>
    </subcellularLocation>
</comment>
<feature type="domain" description="C2H2-type" evidence="11">
    <location>
        <begin position="187"/>
        <end position="216"/>
    </location>
</feature>
<sequence>MLPQNNTLIDNSGQVQMINQEYSNNLVGLGGQAYAHYPQDPSGNFGMDCMIPAIWDPTLNCDQSCMVPPVNSVCSQLYAINESELNNSNLHQDMTLIHQQSLCFGDMQTKLAISSMDLSGFCLCDLYSHGYPSGLNSSCTTPSGDKKSPGPKKTRCIPKTESDSTTLKGYRFKFIHEIVNGRKRKMIQCQYDGCSKEFTKTWSFLYHARMHEGVKPFECNICQRKFSQKSNLTKHSKQHLMANMSQRKRFRCSLCPKAYTERYNLRKHLKVIHGVNTNKDLSVIYH</sequence>
<dbReference type="SMART" id="SM00355">
    <property type="entry name" value="ZnF_C2H2"/>
    <property type="match status" value="3"/>
</dbReference>
<dbReference type="Proteomes" id="UP001295684">
    <property type="component" value="Unassembled WGS sequence"/>
</dbReference>
<keyword evidence="2" id="KW-0479">Metal-binding</keyword>
<evidence type="ECO:0000256" key="8">
    <source>
        <dbReference type="ARBA" id="ARBA00023242"/>
    </source>
</evidence>
<gene>
    <name evidence="12" type="ORF">ECRASSUSDP1_LOCUS2293</name>
</gene>
<keyword evidence="5" id="KW-0862">Zinc</keyword>
<dbReference type="PANTHER" id="PTHR23235">
    <property type="entry name" value="KRUEPPEL-LIKE TRANSCRIPTION FACTOR"/>
    <property type="match status" value="1"/>
</dbReference>
<evidence type="ECO:0000256" key="7">
    <source>
        <dbReference type="ARBA" id="ARBA00023163"/>
    </source>
</evidence>
<dbReference type="Gene3D" id="3.30.160.60">
    <property type="entry name" value="Classic Zinc Finger"/>
    <property type="match status" value="3"/>
</dbReference>
<dbReference type="GO" id="GO:0005634">
    <property type="term" value="C:nucleus"/>
    <property type="evidence" value="ECO:0007669"/>
    <property type="project" value="UniProtKB-SubCell"/>
</dbReference>